<name>A0AAV9PW76_9PEZI</name>
<organism evidence="3 4">
    <name type="scientific">Vermiconidia calcicola</name>
    <dbReference type="NCBI Taxonomy" id="1690605"/>
    <lineage>
        <taxon>Eukaryota</taxon>
        <taxon>Fungi</taxon>
        <taxon>Dikarya</taxon>
        <taxon>Ascomycota</taxon>
        <taxon>Pezizomycotina</taxon>
        <taxon>Dothideomycetes</taxon>
        <taxon>Dothideomycetidae</taxon>
        <taxon>Mycosphaerellales</taxon>
        <taxon>Extremaceae</taxon>
        <taxon>Vermiconidia</taxon>
    </lineage>
</organism>
<dbReference type="Proteomes" id="UP001345827">
    <property type="component" value="Unassembled WGS sequence"/>
</dbReference>
<comment type="caution">
    <text evidence="3">The sequence shown here is derived from an EMBL/GenBank/DDBJ whole genome shotgun (WGS) entry which is preliminary data.</text>
</comment>
<dbReference type="CDD" id="cd00303">
    <property type="entry name" value="retropepsin_like"/>
    <property type="match status" value="1"/>
</dbReference>
<gene>
    <name evidence="3" type="ORF">LTR25_010524</name>
</gene>
<feature type="compositionally biased region" description="Acidic residues" evidence="2">
    <location>
        <begin position="709"/>
        <end position="719"/>
    </location>
</feature>
<feature type="compositionally biased region" description="Low complexity" evidence="2">
    <location>
        <begin position="592"/>
        <end position="602"/>
    </location>
</feature>
<evidence type="ECO:0008006" key="5">
    <source>
        <dbReference type="Google" id="ProtNLM"/>
    </source>
</evidence>
<feature type="compositionally biased region" description="Pro residues" evidence="2">
    <location>
        <begin position="474"/>
        <end position="485"/>
    </location>
</feature>
<feature type="region of interest" description="Disordered" evidence="2">
    <location>
        <begin position="453"/>
        <end position="485"/>
    </location>
</feature>
<sequence>MQEQEQDQETASEKLIVQAQLWITSIQDILRTSALAPSSADPSYRQESQKLEVAWALMCVAADARKSLTMEIEVDTPKGPVKMRALLDSGSTKNVISQTFAIAYELQPTTTTVRLRNVSGQEIRVYGEHRLDTAATDMRGRYKKRTHPYLAADIQAHDVILGYPWLKDVNPRIDWEKGTWCYSKDEVARVVRVSLKCTDLLKESLPPQPIISCSGCDQVHVCPGCLTYTPCSSFVEVDAYDYKVCLKCRSLSPVKGWSAGTQIPRQIRRVILHNNKVAKHDMSETEVQALTKERDEAIAEPDNVRRTAKATISRLENERDTIASERELWQQKAQPPVRQTESIDRLAQERDALDALVLKRDKLEQDIQTIKDAFSKDNIKLAERLEEVCAIENEGVQVILNSLRNKAGSDDLASIYEVFWEHIMHPLLLQEEDPTMALKLNHQSLAAATIKEKFQGPRQSVQSSPSRGLSSTPIPTPSVPVPARAPWPWEKAEPLSSGLISPAAIERPTTPHTTIRRGTGGRSQQEEELPSSPPTPLPSREKREGSSKRGLIRLDIFADQPSSTPKRRQETHIRSQLTKNLFDPPEGGWGLQGLRQPPGLGLTDEQKQLPALPVEPSSASQQAPSLDPTKSLRRRPSTASFRAPTASSLARSQWVRQKRSTISLRPSARTETPSRSDHSSSPTKGRSAGKGLLGKFGFTSKSGSKAGGEDIEEEGETKE</sequence>
<keyword evidence="1" id="KW-0175">Coiled coil</keyword>
<proteinExistence type="predicted"/>
<accession>A0AAV9PW76</accession>
<dbReference type="Gene3D" id="2.40.70.10">
    <property type="entry name" value="Acid Proteases"/>
    <property type="match status" value="1"/>
</dbReference>
<evidence type="ECO:0000313" key="4">
    <source>
        <dbReference type="Proteomes" id="UP001345827"/>
    </source>
</evidence>
<feature type="compositionally biased region" description="Polar residues" evidence="2">
    <location>
        <begin position="637"/>
        <end position="671"/>
    </location>
</feature>
<dbReference type="EMBL" id="JAXLQG010000027">
    <property type="protein sequence ID" value="KAK5528217.1"/>
    <property type="molecule type" value="Genomic_DNA"/>
</dbReference>
<evidence type="ECO:0000256" key="2">
    <source>
        <dbReference type="SAM" id="MobiDB-lite"/>
    </source>
</evidence>
<evidence type="ECO:0000256" key="1">
    <source>
        <dbReference type="SAM" id="Coils"/>
    </source>
</evidence>
<feature type="coiled-coil region" evidence="1">
    <location>
        <begin position="280"/>
        <end position="373"/>
    </location>
</feature>
<keyword evidence="4" id="KW-1185">Reference proteome</keyword>
<evidence type="ECO:0000313" key="3">
    <source>
        <dbReference type="EMBL" id="KAK5528217.1"/>
    </source>
</evidence>
<reference evidence="3 4" key="1">
    <citation type="submission" date="2023-06" db="EMBL/GenBank/DDBJ databases">
        <title>Black Yeasts Isolated from many extreme environments.</title>
        <authorList>
            <person name="Coleine C."/>
            <person name="Stajich J.E."/>
            <person name="Selbmann L."/>
        </authorList>
    </citation>
    <scope>NUCLEOTIDE SEQUENCE [LARGE SCALE GENOMIC DNA]</scope>
    <source>
        <strain evidence="3 4">CCFEE 5887</strain>
    </source>
</reference>
<dbReference type="InterPro" id="IPR021109">
    <property type="entry name" value="Peptidase_aspartic_dom_sf"/>
</dbReference>
<feature type="region of interest" description="Disordered" evidence="2">
    <location>
        <begin position="499"/>
        <end position="719"/>
    </location>
</feature>
<feature type="compositionally biased region" description="Polar residues" evidence="2">
    <location>
        <begin position="457"/>
        <end position="469"/>
    </location>
</feature>
<dbReference type="SUPFAM" id="SSF50630">
    <property type="entry name" value="Acid proteases"/>
    <property type="match status" value="1"/>
</dbReference>
<protein>
    <recommendedName>
        <fullName evidence="5">Peptidase A2 domain-containing protein</fullName>
    </recommendedName>
</protein>
<dbReference type="AlphaFoldDB" id="A0AAV9PW76"/>